<keyword evidence="7" id="KW-0472">Membrane</keyword>
<evidence type="ECO:0000256" key="9">
    <source>
        <dbReference type="SAM" id="Coils"/>
    </source>
</evidence>
<evidence type="ECO:0000256" key="3">
    <source>
        <dbReference type="ARBA" id="ARBA00020984"/>
    </source>
</evidence>
<evidence type="ECO:0000256" key="5">
    <source>
        <dbReference type="ARBA" id="ARBA00022927"/>
    </source>
</evidence>
<accession>A0A1Y3BPB3</accession>
<gene>
    <name evidence="10" type="ORF">BLA29_005753</name>
</gene>
<comment type="subcellular location">
    <subcellularLocation>
        <location evidence="1">Golgi apparatus membrane</location>
        <topology evidence="1">Peripheral membrane protein</topology>
    </subcellularLocation>
</comment>
<comment type="caution">
    <text evidence="10">The sequence shown here is derived from an EMBL/GenBank/DDBJ whole genome shotgun (WGS) entry which is preliminary data.</text>
</comment>
<feature type="coiled-coil region" evidence="9">
    <location>
        <begin position="72"/>
        <end position="137"/>
    </location>
</feature>
<keyword evidence="9" id="KW-0175">Coiled coil</keyword>
<name>A0A1Y3BPB3_EURMA</name>
<protein>
    <recommendedName>
        <fullName evidence="3">Conserved oligomeric Golgi complex subunit 7</fullName>
    </recommendedName>
    <alternativeName>
        <fullName evidence="8">Component of oligomeric Golgi complex 7</fullName>
    </alternativeName>
</protein>
<feature type="non-terminal residue" evidence="10">
    <location>
        <position position="332"/>
    </location>
</feature>
<dbReference type="GO" id="GO:0006886">
    <property type="term" value="P:intracellular protein transport"/>
    <property type="evidence" value="ECO:0007669"/>
    <property type="project" value="InterPro"/>
</dbReference>
<dbReference type="GO" id="GO:0000139">
    <property type="term" value="C:Golgi membrane"/>
    <property type="evidence" value="ECO:0007669"/>
    <property type="project" value="UniProtKB-SubCell"/>
</dbReference>
<dbReference type="Pfam" id="PF10191">
    <property type="entry name" value="COG7"/>
    <property type="match status" value="1"/>
</dbReference>
<keyword evidence="4" id="KW-0813">Transport</keyword>
<dbReference type="InterPro" id="IPR019335">
    <property type="entry name" value="COG7"/>
</dbReference>
<evidence type="ECO:0000256" key="1">
    <source>
        <dbReference type="ARBA" id="ARBA00004395"/>
    </source>
</evidence>
<evidence type="ECO:0000256" key="6">
    <source>
        <dbReference type="ARBA" id="ARBA00023034"/>
    </source>
</evidence>
<dbReference type="OrthoDB" id="245173at2759"/>
<dbReference type="GO" id="GO:0007030">
    <property type="term" value="P:Golgi organization"/>
    <property type="evidence" value="ECO:0007669"/>
    <property type="project" value="TreeGrafter"/>
</dbReference>
<keyword evidence="11" id="KW-1185">Reference proteome</keyword>
<dbReference type="Proteomes" id="UP000194236">
    <property type="component" value="Unassembled WGS sequence"/>
</dbReference>
<dbReference type="EMBL" id="MUJZ01013681">
    <property type="protein sequence ID" value="OTF81426.1"/>
    <property type="molecule type" value="Genomic_DNA"/>
</dbReference>
<reference evidence="10 11" key="1">
    <citation type="submission" date="2017-03" db="EMBL/GenBank/DDBJ databases">
        <title>Genome Survey of Euroglyphus maynei.</title>
        <authorList>
            <person name="Arlian L.G."/>
            <person name="Morgan M.S."/>
            <person name="Rider S.D."/>
        </authorList>
    </citation>
    <scope>NUCLEOTIDE SEQUENCE [LARGE SCALE GENOMIC DNA]</scope>
    <source>
        <strain evidence="10">Arlian Lab</strain>
        <tissue evidence="10">Whole body</tissue>
    </source>
</reference>
<dbReference type="PANTHER" id="PTHR21443">
    <property type="entry name" value="CONSERVED OLIGOMERIC GOLGI COMPLEX COMPONENT 7"/>
    <property type="match status" value="1"/>
</dbReference>
<sequence length="332" mass="39195">MDNIDFSAFSQDIFDPVQWLNSIFSSTDHDHDQSAGMDKKSIANNLVFKLQLMVEETNHSLQENSKRLSFIMPKVMEEADALHQEVKELRDQIVDVRTKLICSEQKHADVFKSLLKMDNAKRQLQDLYQALQEANNWSVLSMDVDEVFESDQLLKEWSTQVKLDSEGTILDKLNFLYDRINMIWKIQMNFCMKVIYPEDFGMSLQILCDIFTDIIISLQPPIDTFIHQFLNQTNGQRLYRQKSLIELKQFTNSFVKNLEQNIHNQYSAHVELNELNMKSLDIFLRTIYQPFAKLNESFILYEKERLDDEFDDMRSEYDDLINIHCVLKLFSI</sequence>
<evidence type="ECO:0000256" key="2">
    <source>
        <dbReference type="ARBA" id="ARBA00005831"/>
    </source>
</evidence>
<evidence type="ECO:0000256" key="8">
    <source>
        <dbReference type="ARBA" id="ARBA00031345"/>
    </source>
</evidence>
<dbReference type="PANTHER" id="PTHR21443:SF0">
    <property type="entry name" value="CONSERVED OLIGOMERIC GOLGI COMPLEX SUBUNIT 7"/>
    <property type="match status" value="1"/>
</dbReference>
<evidence type="ECO:0000256" key="7">
    <source>
        <dbReference type="ARBA" id="ARBA00023136"/>
    </source>
</evidence>
<proteinExistence type="inferred from homology"/>
<keyword evidence="6" id="KW-0333">Golgi apparatus</keyword>
<evidence type="ECO:0000256" key="4">
    <source>
        <dbReference type="ARBA" id="ARBA00022448"/>
    </source>
</evidence>
<organism evidence="10 11">
    <name type="scientific">Euroglyphus maynei</name>
    <name type="common">Mayne's house dust mite</name>
    <dbReference type="NCBI Taxonomy" id="6958"/>
    <lineage>
        <taxon>Eukaryota</taxon>
        <taxon>Metazoa</taxon>
        <taxon>Ecdysozoa</taxon>
        <taxon>Arthropoda</taxon>
        <taxon>Chelicerata</taxon>
        <taxon>Arachnida</taxon>
        <taxon>Acari</taxon>
        <taxon>Acariformes</taxon>
        <taxon>Sarcoptiformes</taxon>
        <taxon>Astigmata</taxon>
        <taxon>Psoroptidia</taxon>
        <taxon>Analgoidea</taxon>
        <taxon>Pyroglyphidae</taxon>
        <taxon>Pyroglyphinae</taxon>
        <taxon>Euroglyphus</taxon>
    </lineage>
</organism>
<evidence type="ECO:0000313" key="11">
    <source>
        <dbReference type="Proteomes" id="UP000194236"/>
    </source>
</evidence>
<keyword evidence="5" id="KW-0653">Protein transport</keyword>
<dbReference type="GO" id="GO:0006890">
    <property type="term" value="P:retrograde vesicle-mediated transport, Golgi to endoplasmic reticulum"/>
    <property type="evidence" value="ECO:0007669"/>
    <property type="project" value="TreeGrafter"/>
</dbReference>
<evidence type="ECO:0000313" key="10">
    <source>
        <dbReference type="EMBL" id="OTF81426.1"/>
    </source>
</evidence>
<comment type="similarity">
    <text evidence="2">Belongs to the COG7 family.</text>
</comment>
<dbReference type="AlphaFoldDB" id="A0A1Y3BPB3"/>
<dbReference type="GO" id="GO:0017119">
    <property type="term" value="C:Golgi transport complex"/>
    <property type="evidence" value="ECO:0007669"/>
    <property type="project" value="InterPro"/>
</dbReference>